<dbReference type="NCBIfam" id="TIGR00095">
    <property type="entry name" value="16S rRNA (guanine(966)-N(2))-methyltransferase RsmD"/>
    <property type="match status" value="1"/>
</dbReference>
<gene>
    <name evidence="3" type="ORF">AVDCRST_MAG53-3367</name>
</gene>
<dbReference type="InterPro" id="IPR004398">
    <property type="entry name" value="RNA_MeTrfase_RsmD"/>
</dbReference>
<dbReference type="InterPro" id="IPR002052">
    <property type="entry name" value="DNA_methylase_N6_adenine_CS"/>
</dbReference>
<dbReference type="GO" id="GO:0003676">
    <property type="term" value="F:nucleic acid binding"/>
    <property type="evidence" value="ECO:0007669"/>
    <property type="project" value="InterPro"/>
</dbReference>
<keyword evidence="2 3" id="KW-0808">Transferase</keyword>
<dbReference type="Pfam" id="PF03602">
    <property type="entry name" value="Cons_hypoth95"/>
    <property type="match status" value="1"/>
</dbReference>
<dbReference type="Gene3D" id="3.40.50.150">
    <property type="entry name" value="Vaccinia Virus protein VP39"/>
    <property type="match status" value="1"/>
</dbReference>
<organism evidence="3">
    <name type="scientific">uncultured Solirubrobacteraceae bacterium</name>
    <dbReference type="NCBI Taxonomy" id="1162706"/>
    <lineage>
        <taxon>Bacteria</taxon>
        <taxon>Bacillati</taxon>
        <taxon>Actinomycetota</taxon>
        <taxon>Thermoleophilia</taxon>
        <taxon>Solirubrobacterales</taxon>
        <taxon>Solirubrobacteraceae</taxon>
        <taxon>environmental samples</taxon>
    </lineage>
</organism>
<dbReference type="PANTHER" id="PTHR43542">
    <property type="entry name" value="METHYLTRANSFERASE"/>
    <property type="match status" value="1"/>
</dbReference>
<dbReference type="SUPFAM" id="SSF53335">
    <property type="entry name" value="S-adenosyl-L-methionine-dependent methyltransferases"/>
    <property type="match status" value="1"/>
</dbReference>
<proteinExistence type="predicted"/>
<dbReference type="EC" id="2.1.1.171" evidence="3"/>
<protein>
    <submittedName>
        <fullName evidence="3">16S rRNA (Guanine(966)-N(2))-methyltransferase</fullName>
        <ecNumber evidence="3">2.1.1.171</ecNumber>
    </submittedName>
</protein>
<dbReference type="PIRSF" id="PIRSF004553">
    <property type="entry name" value="CHP00095"/>
    <property type="match status" value="1"/>
</dbReference>
<dbReference type="PROSITE" id="PS00092">
    <property type="entry name" value="N6_MTASE"/>
    <property type="match status" value="1"/>
</dbReference>
<evidence type="ECO:0000313" key="3">
    <source>
        <dbReference type="EMBL" id="CAA9521799.1"/>
    </source>
</evidence>
<sequence length="180" mass="18822">MRIVAGVHGGRRIAAPPGDTTRPTSDRVREALFSVLGPLDDHVVLDLFAGSGALGLEALSRGAARAVFVERDRRALGALRANVATLGLPGERACVRAGDARRVAGDAVGRAEAYDLIFVDPPYRLAAALGAALGATLTGLLGPGARVVTESPRRAPMELTVPLTQERRYGDTLIRIHTAA</sequence>
<reference evidence="3" key="1">
    <citation type="submission" date="2020-02" db="EMBL/GenBank/DDBJ databases">
        <authorList>
            <person name="Meier V. D."/>
        </authorList>
    </citation>
    <scope>NUCLEOTIDE SEQUENCE</scope>
    <source>
        <strain evidence="3">AVDCRST_MAG53</strain>
    </source>
</reference>
<dbReference type="GO" id="GO:0052913">
    <property type="term" value="F:16S rRNA (guanine(966)-N(2))-methyltransferase activity"/>
    <property type="evidence" value="ECO:0007669"/>
    <property type="project" value="UniProtKB-EC"/>
</dbReference>
<dbReference type="InterPro" id="IPR029063">
    <property type="entry name" value="SAM-dependent_MTases_sf"/>
</dbReference>
<evidence type="ECO:0000256" key="1">
    <source>
        <dbReference type="ARBA" id="ARBA00022603"/>
    </source>
</evidence>
<dbReference type="AlphaFoldDB" id="A0A6J4TGX6"/>
<evidence type="ECO:0000256" key="2">
    <source>
        <dbReference type="ARBA" id="ARBA00022679"/>
    </source>
</evidence>
<dbReference type="PANTHER" id="PTHR43542:SF1">
    <property type="entry name" value="METHYLTRANSFERASE"/>
    <property type="match status" value="1"/>
</dbReference>
<dbReference type="CDD" id="cd02440">
    <property type="entry name" value="AdoMet_MTases"/>
    <property type="match status" value="1"/>
</dbReference>
<name>A0A6J4TGX6_9ACTN</name>
<keyword evidence="1 3" id="KW-0489">Methyltransferase</keyword>
<accession>A0A6J4TGX6</accession>
<dbReference type="EMBL" id="CADCVR010000104">
    <property type="protein sequence ID" value="CAA9521799.1"/>
    <property type="molecule type" value="Genomic_DNA"/>
</dbReference>